<evidence type="ECO:0008006" key="5">
    <source>
        <dbReference type="Google" id="ProtNLM"/>
    </source>
</evidence>
<evidence type="ECO:0000313" key="4">
    <source>
        <dbReference type="Proteomes" id="UP000823617"/>
    </source>
</evidence>
<feature type="chain" id="PRO_5039657424" description="Peptidase M23" evidence="2">
    <location>
        <begin position="21"/>
        <end position="318"/>
    </location>
</feature>
<dbReference type="SUPFAM" id="SSF51261">
    <property type="entry name" value="Duplicated hybrid motif"/>
    <property type="match status" value="1"/>
</dbReference>
<organism evidence="3 4">
    <name type="scientific">Candidatus Cryptobacteroides intestinigallinarum</name>
    <dbReference type="NCBI Taxonomy" id="2840767"/>
    <lineage>
        <taxon>Bacteria</taxon>
        <taxon>Pseudomonadati</taxon>
        <taxon>Bacteroidota</taxon>
        <taxon>Bacteroidia</taxon>
        <taxon>Bacteroidales</taxon>
        <taxon>Candidatus Cryptobacteroides</taxon>
    </lineage>
</organism>
<proteinExistence type="predicted"/>
<reference evidence="3" key="1">
    <citation type="submission" date="2020-10" db="EMBL/GenBank/DDBJ databases">
        <authorList>
            <person name="Gilroy R."/>
        </authorList>
    </citation>
    <scope>NUCLEOTIDE SEQUENCE</scope>
    <source>
        <strain evidence="3">B1-3475</strain>
    </source>
</reference>
<dbReference type="Proteomes" id="UP000823617">
    <property type="component" value="Unassembled WGS sequence"/>
</dbReference>
<evidence type="ECO:0000256" key="2">
    <source>
        <dbReference type="SAM" id="SignalP"/>
    </source>
</evidence>
<feature type="coiled-coil region" evidence="1">
    <location>
        <begin position="16"/>
        <end position="50"/>
    </location>
</feature>
<sequence>MRHFITILLVLISAAHSLYAQDISRQEEKKRQIEEEIALIDKQLDANRDKREQSLNTLLLTRRKMEARQKLIDRLDDDIASYNRSIADAGARIKHLNARLDTLRKYHEDMILSAYKTRDNKVWFMYILASKDLNQGLRRWTYLKNISESIRLQASQIQDTERELQEEKLRLENLKAGSVATRTERQKEKNTLAAEEKKMNSMVVQLTKNEKSLKKELQQKQKEVERLNKEIERILAEAVRQQNSGEGPKVDYALSAKFGENKGRLPWPVQNGVVIQKFGQTYHPVFKNLKMPYNNGINISSPAGSNATAVFDGVVKQV</sequence>
<feature type="non-terminal residue" evidence="3">
    <location>
        <position position="318"/>
    </location>
</feature>
<reference evidence="3" key="2">
    <citation type="journal article" date="2021" name="PeerJ">
        <title>Extensive microbial diversity within the chicken gut microbiome revealed by metagenomics and culture.</title>
        <authorList>
            <person name="Gilroy R."/>
            <person name="Ravi A."/>
            <person name="Getino M."/>
            <person name="Pursley I."/>
            <person name="Horton D.L."/>
            <person name="Alikhan N.F."/>
            <person name="Baker D."/>
            <person name="Gharbi K."/>
            <person name="Hall N."/>
            <person name="Watson M."/>
            <person name="Adriaenssens E.M."/>
            <person name="Foster-Nyarko E."/>
            <person name="Jarju S."/>
            <person name="Secka A."/>
            <person name="Antonio M."/>
            <person name="Oren A."/>
            <person name="Chaudhuri R.R."/>
            <person name="La Ragione R."/>
            <person name="Hildebrand F."/>
            <person name="Pallen M.J."/>
        </authorList>
    </citation>
    <scope>NUCLEOTIDE SEQUENCE</scope>
    <source>
        <strain evidence="3">B1-3475</strain>
    </source>
</reference>
<accession>A0A9D9HM30</accession>
<feature type="coiled-coil region" evidence="1">
    <location>
        <begin position="203"/>
        <end position="244"/>
    </location>
</feature>
<dbReference type="AlphaFoldDB" id="A0A9D9HM30"/>
<comment type="caution">
    <text evidence="3">The sequence shown here is derived from an EMBL/GenBank/DDBJ whole genome shotgun (WGS) entry which is preliminary data.</text>
</comment>
<evidence type="ECO:0000313" key="3">
    <source>
        <dbReference type="EMBL" id="MBO8456322.1"/>
    </source>
</evidence>
<protein>
    <recommendedName>
        <fullName evidence="5">Peptidase M23</fullName>
    </recommendedName>
</protein>
<keyword evidence="2" id="KW-0732">Signal</keyword>
<dbReference type="EMBL" id="JADIMK010000080">
    <property type="protein sequence ID" value="MBO8456322.1"/>
    <property type="molecule type" value="Genomic_DNA"/>
</dbReference>
<keyword evidence="1" id="KW-0175">Coiled coil</keyword>
<evidence type="ECO:0000256" key="1">
    <source>
        <dbReference type="SAM" id="Coils"/>
    </source>
</evidence>
<dbReference type="Gene3D" id="2.70.70.10">
    <property type="entry name" value="Glucose Permease (Domain IIA)"/>
    <property type="match status" value="1"/>
</dbReference>
<gene>
    <name evidence="3" type="ORF">IAC08_07995</name>
</gene>
<dbReference type="InterPro" id="IPR011055">
    <property type="entry name" value="Dup_hybrid_motif"/>
</dbReference>
<feature type="signal peptide" evidence="2">
    <location>
        <begin position="1"/>
        <end position="20"/>
    </location>
</feature>
<dbReference type="Gene3D" id="6.10.250.3150">
    <property type="match status" value="1"/>
</dbReference>
<feature type="coiled-coil region" evidence="1">
    <location>
        <begin position="143"/>
        <end position="177"/>
    </location>
</feature>
<name>A0A9D9HM30_9BACT</name>